<gene>
    <name evidence="7" type="ORF">VP314_00025</name>
    <name evidence="8" type="ORF">VP48_00025</name>
</gene>
<feature type="transmembrane region" description="Helical" evidence="6">
    <location>
        <begin position="119"/>
        <end position="138"/>
    </location>
</feature>
<reference evidence="8" key="1">
    <citation type="submission" date="2020-08" db="EMBL/GenBank/DDBJ databases">
        <title>Genetic structure, function and evolution of capsule biosynthesis loci in Vibrio parahaemolyticus.</title>
        <authorList>
            <person name="Li L."/>
            <person name="Bian S."/>
        </authorList>
    </citation>
    <scope>NUCLEOTIDE SEQUENCE</scope>
    <source>
        <strain evidence="7">VP314</strain>
        <strain evidence="8">VP48</strain>
    </source>
</reference>
<dbReference type="InterPro" id="IPR050833">
    <property type="entry name" value="Poly_Biosynth_Transport"/>
</dbReference>
<feature type="transmembrane region" description="Helical" evidence="6">
    <location>
        <begin position="395"/>
        <end position="417"/>
    </location>
</feature>
<evidence type="ECO:0000313" key="7">
    <source>
        <dbReference type="EMBL" id="QOS16940.1"/>
    </source>
</evidence>
<dbReference type="EMBL" id="MT898126">
    <property type="protein sequence ID" value="QOS19201.1"/>
    <property type="molecule type" value="Genomic_DNA"/>
</dbReference>
<evidence type="ECO:0000256" key="6">
    <source>
        <dbReference type="SAM" id="Phobius"/>
    </source>
</evidence>
<keyword evidence="5 6" id="KW-0472">Membrane</keyword>
<protein>
    <recommendedName>
        <fullName evidence="9">Polysaccharide biosynthesis protein</fullName>
    </recommendedName>
</protein>
<feature type="transmembrane region" description="Helical" evidence="6">
    <location>
        <begin position="150"/>
        <end position="170"/>
    </location>
</feature>
<evidence type="ECO:0000256" key="2">
    <source>
        <dbReference type="ARBA" id="ARBA00022475"/>
    </source>
</evidence>
<evidence type="ECO:0000256" key="3">
    <source>
        <dbReference type="ARBA" id="ARBA00022692"/>
    </source>
</evidence>
<dbReference type="EMBL" id="MT898064">
    <property type="protein sequence ID" value="QOS16940.1"/>
    <property type="molecule type" value="Genomic_DNA"/>
</dbReference>
<proteinExistence type="predicted"/>
<organism evidence="8">
    <name type="scientific">Vibrio parahaemolyticus</name>
    <dbReference type="NCBI Taxonomy" id="670"/>
    <lineage>
        <taxon>Bacteria</taxon>
        <taxon>Pseudomonadati</taxon>
        <taxon>Pseudomonadota</taxon>
        <taxon>Gammaproteobacteria</taxon>
        <taxon>Vibrionales</taxon>
        <taxon>Vibrionaceae</taxon>
        <taxon>Vibrio</taxon>
    </lineage>
</organism>
<accession>A0A7M1VVR3</accession>
<dbReference type="RefSeq" id="WP_140280079.1">
    <property type="nucleotide sequence ID" value="NZ_JAQBIK010000004.1"/>
</dbReference>
<feature type="transmembrane region" description="Helical" evidence="6">
    <location>
        <begin position="223"/>
        <end position="249"/>
    </location>
</feature>
<feature type="transmembrane region" description="Helical" evidence="6">
    <location>
        <begin position="39"/>
        <end position="59"/>
    </location>
</feature>
<dbReference type="PANTHER" id="PTHR30250">
    <property type="entry name" value="PST FAMILY PREDICTED COLANIC ACID TRANSPORTER"/>
    <property type="match status" value="1"/>
</dbReference>
<name>A0A7M1VVR3_VIBPH</name>
<comment type="subcellular location">
    <subcellularLocation>
        <location evidence="1">Cell membrane</location>
        <topology evidence="1">Multi-pass membrane protein</topology>
    </subcellularLocation>
</comment>
<feature type="transmembrane region" description="Helical" evidence="6">
    <location>
        <begin position="182"/>
        <end position="203"/>
    </location>
</feature>
<evidence type="ECO:0008006" key="9">
    <source>
        <dbReference type="Google" id="ProtNLM"/>
    </source>
</evidence>
<keyword evidence="2" id="KW-1003">Cell membrane</keyword>
<feature type="transmembrane region" description="Helical" evidence="6">
    <location>
        <begin position="12"/>
        <end position="33"/>
    </location>
</feature>
<sequence>MLTFLRQFCIYVFSNVIYKLGPLLTPLIAIRFIESEDYSYMMAAIASFNMLVMSFGYAYGVTSNTCASKISSNYNKENNAEWSFIESSNKLILVLFFFSTLIAFLSKQHIFSESKNSDIYFTLVLISGFCGAMSQFYLNGLLGFKKVKEVSIITTLSGLLMCVLLLSMLFAKEYVNLSGVYFVSLLAITNLSCFVCSVIFFNLKVKDFNKKKQSYKIVEAKEYIVKTLFPTVFNNGLLAFVSWFVLIIISKNLGVHQVGLFSTLLFLINIVLFVPRLSSNLILSRLIHSESSGNVEKIKQFLLGIVLNCFIISALYFIFYFNEKVIISFYRANFDNIYELLNLMFIGSVFIVTNNMFAMFFISEGKAGYAFWVNLVWSIVYITLVYLSGDIESIAFSYLASYVFLFLCNLVLLCYAFPEIRRSIFEKCTRSKYGREL</sequence>
<dbReference type="AlphaFoldDB" id="A0A7M1VVR3"/>
<dbReference type="GO" id="GO:0005886">
    <property type="term" value="C:plasma membrane"/>
    <property type="evidence" value="ECO:0007669"/>
    <property type="project" value="UniProtKB-SubCell"/>
</dbReference>
<evidence type="ECO:0000256" key="4">
    <source>
        <dbReference type="ARBA" id="ARBA00022989"/>
    </source>
</evidence>
<keyword evidence="3 6" id="KW-0812">Transmembrane</keyword>
<feature type="transmembrane region" description="Helical" evidence="6">
    <location>
        <begin position="255"/>
        <end position="275"/>
    </location>
</feature>
<dbReference type="PANTHER" id="PTHR30250:SF11">
    <property type="entry name" value="O-ANTIGEN TRANSPORTER-RELATED"/>
    <property type="match status" value="1"/>
</dbReference>
<evidence type="ECO:0000256" key="1">
    <source>
        <dbReference type="ARBA" id="ARBA00004651"/>
    </source>
</evidence>
<feature type="transmembrane region" description="Helical" evidence="6">
    <location>
        <begin position="91"/>
        <end position="107"/>
    </location>
</feature>
<keyword evidence="4 6" id="KW-1133">Transmembrane helix</keyword>
<feature type="transmembrane region" description="Helical" evidence="6">
    <location>
        <begin position="301"/>
        <end position="321"/>
    </location>
</feature>
<evidence type="ECO:0000313" key="8">
    <source>
        <dbReference type="EMBL" id="QOS19201.1"/>
    </source>
</evidence>
<feature type="transmembrane region" description="Helical" evidence="6">
    <location>
        <begin position="369"/>
        <end position="389"/>
    </location>
</feature>
<evidence type="ECO:0000256" key="5">
    <source>
        <dbReference type="ARBA" id="ARBA00023136"/>
    </source>
</evidence>
<feature type="transmembrane region" description="Helical" evidence="6">
    <location>
        <begin position="341"/>
        <end position="362"/>
    </location>
</feature>